<evidence type="ECO:0008006" key="3">
    <source>
        <dbReference type="Google" id="ProtNLM"/>
    </source>
</evidence>
<evidence type="ECO:0000313" key="2">
    <source>
        <dbReference type="Proteomes" id="UP000054771"/>
    </source>
</evidence>
<dbReference type="EMBL" id="CDMC01000018">
    <property type="protein sequence ID" value="CEL10384.1"/>
    <property type="molecule type" value="Genomic_DNA"/>
</dbReference>
<dbReference type="AlphaFoldDB" id="A0A0U5GF46"/>
<dbReference type="Proteomes" id="UP000054771">
    <property type="component" value="Unassembled WGS sequence"/>
</dbReference>
<dbReference type="STRING" id="454130.A0A0U5GF46"/>
<organism evidence="1 2">
    <name type="scientific">Aspergillus calidoustus</name>
    <dbReference type="NCBI Taxonomy" id="454130"/>
    <lineage>
        <taxon>Eukaryota</taxon>
        <taxon>Fungi</taxon>
        <taxon>Dikarya</taxon>
        <taxon>Ascomycota</taxon>
        <taxon>Pezizomycotina</taxon>
        <taxon>Eurotiomycetes</taxon>
        <taxon>Eurotiomycetidae</taxon>
        <taxon>Eurotiales</taxon>
        <taxon>Aspergillaceae</taxon>
        <taxon>Aspergillus</taxon>
        <taxon>Aspergillus subgen. Nidulantes</taxon>
    </lineage>
</organism>
<dbReference type="OrthoDB" id="2580841at2759"/>
<keyword evidence="2" id="KW-1185">Reference proteome</keyword>
<gene>
    <name evidence="1" type="ORF">ASPCAL13505</name>
</gene>
<evidence type="ECO:0000313" key="1">
    <source>
        <dbReference type="EMBL" id="CEL10384.1"/>
    </source>
</evidence>
<name>A0A0U5GF46_ASPCI</name>
<sequence length="352" mass="39123">MPQIRLIPSRDINSYHYTQLRSNMPLDNYGVWKAHPVSYKVDRRGVGTPHLSLYFRNNGGDDFEAAINIKSGDQDESRLAYWINEDMNDHPLVEGLSHLPTGYRRLDDTEPEPGGLRLDYIRGNLFDVNTGRILEHDITGPNNDIIDVLVPRVKHAIDEGAVVYIFGEQYESQSGIHNVHMNQGNIRRYSGDDGVFQDGALLFHYPESDNWMGIFLAFASQAMHTSEDGGHAISRVTWKDLLPGDLVENSVAICQAVVNPSSGAQSVTLANLTSRKVSLARWRIRDSRWEQQVLSKNAAIGARGTEDFDILDCPLSEDGDTITLLNSDGLKVAGVSYNSRQGNQDGPIVFAG</sequence>
<dbReference type="InterPro" id="IPR019268">
    <property type="entry name" value="DUF2278"/>
</dbReference>
<accession>A0A0U5GF46</accession>
<dbReference type="OMA" id="WEAVFIA"/>
<proteinExistence type="predicted"/>
<protein>
    <recommendedName>
        <fullName evidence="3">LTD domain-containing protein</fullName>
    </recommendedName>
</protein>
<dbReference type="Pfam" id="PF10042">
    <property type="entry name" value="DUF2278"/>
    <property type="match status" value="1"/>
</dbReference>
<reference evidence="2" key="1">
    <citation type="journal article" date="2016" name="Genome Announc.">
        <title>Draft genome sequences of fungus Aspergillus calidoustus.</title>
        <authorList>
            <person name="Horn F."/>
            <person name="Linde J."/>
            <person name="Mattern D.J."/>
            <person name="Walther G."/>
            <person name="Guthke R."/>
            <person name="Scherlach K."/>
            <person name="Martin K."/>
            <person name="Brakhage A.A."/>
            <person name="Petzke L."/>
            <person name="Valiante V."/>
        </authorList>
    </citation>
    <scope>NUCLEOTIDE SEQUENCE [LARGE SCALE GENOMIC DNA]</scope>
    <source>
        <strain evidence="2">SF006504</strain>
    </source>
</reference>